<accession>A0A1Y1M7X1</accession>
<evidence type="ECO:0000256" key="1">
    <source>
        <dbReference type="ARBA" id="ARBA00005537"/>
    </source>
</evidence>
<reference evidence="5" key="3">
    <citation type="submission" date="2019-08" db="EMBL/GenBank/DDBJ databases">
        <authorList>
            <consortium name="Photinus pyralis genome working group"/>
            <person name="Fallon T.R."/>
            <person name="Sander Lower S.E."/>
            <person name="Weng J.-K."/>
        </authorList>
    </citation>
    <scope>NUCLEOTIDE SEQUENCE</scope>
    <source>
        <strain evidence="5">1611_PpyrPB1</strain>
        <tissue evidence="5">Whole body</tissue>
    </source>
</reference>
<dbReference type="InParanoid" id="A0A1Y1M7X1"/>
<evidence type="ECO:0000256" key="2">
    <source>
        <dbReference type="ARBA" id="ARBA00023054"/>
    </source>
</evidence>
<comment type="similarity">
    <text evidence="1">Belongs to the SIKE family.</text>
</comment>
<reference evidence="4" key="1">
    <citation type="journal article" date="2016" name="Sci. Rep.">
        <title>Molecular characterization of firefly nuptial gifts: a multi-omics approach sheds light on postcopulatory sexual selection.</title>
        <authorList>
            <person name="Al-Wathiqui N."/>
            <person name="Fallon T.R."/>
            <person name="South A."/>
            <person name="Weng J.K."/>
            <person name="Lewis S.M."/>
        </authorList>
    </citation>
    <scope>NUCLEOTIDE SEQUENCE</scope>
</reference>
<dbReference type="InterPro" id="IPR008555">
    <property type="entry name" value="SIKE"/>
</dbReference>
<dbReference type="FunCoup" id="A0A1Y1M7X1">
    <property type="interactions" value="473"/>
</dbReference>
<evidence type="ECO:0000256" key="3">
    <source>
        <dbReference type="SAM" id="Coils"/>
    </source>
</evidence>
<keyword evidence="6" id="KW-1185">Reference proteome</keyword>
<dbReference type="Proteomes" id="UP000327044">
    <property type="component" value="Unassembled WGS sequence"/>
</dbReference>
<protein>
    <recommendedName>
        <fullName evidence="7">FGFR1 oncogene partner 2 homolog</fullName>
    </recommendedName>
</protein>
<sequence length="219" mass="25517">MVYYNLNSYNTIMSLTIQQIIVDAKRLRDRLKDRDSIADVLLNETHAINKKIDAMKQYQEEVEQLNEVAHQKPHSQLIANIQKENRHLREIQQENRELRAALEEHQSALELIMSKYRQHTTEKMYKSRINFLALQDHNYNDVITKQAEKIQEMAAVMEYAAFIDEAHNNQSSEDMSKLKIENQGLRELLEISCKFGSYGKALSGPTTEDKIVQTEASYT</sequence>
<dbReference type="PANTHER" id="PTHR12186">
    <property type="entry name" value="SIKE FAMILY MEMBER"/>
    <property type="match status" value="1"/>
</dbReference>
<name>A0A1Y1M7X1_PHOPY</name>
<organism evidence="4">
    <name type="scientific">Photinus pyralis</name>
    <name type="common">Common eastern firefly</name>
    <name type="synonym">Lampyris pyralis</name>
    <dbReference type="NCBI Taxonomy" id="7054"/>
    <lineage>
        <taxon>Eukaryota</taxon>
        <taxon>Metazoa</taxon>
        <taxon>Ecdysozoa</taxon>
        <taxon>Arthropoda</taxon>
        <taxon>Hexapoda</taxon>
        <taxon>Insecta</taxon>
        <taxon>Pterygota</taxon>
        <taxon>Neoptera</taxon>
        <taxon>Endopterygota</taxon>
        <taxon>Coleoptera</taxon>
        <taxon>Polyphaga</taxon>
        <taxon>Elateriformia</taxon>
        <taxon>Elateroidea</taxon>
        <taxon>Lampyridae</taxon>
        <taxon>Lampyrinae</taxon>
        <taxon>Photinus</taxon>
    </lineage>
</organism>
<evidence type="ECO:0008006" key="7">
    <source>
        <dbReference type="Google" id="ProtNLM"/>
    </source>
</evidence>
<keyword evidence="2 3" id="KW-0175">Coiled coil</keyword>
<reference evidence="5 6" key="2">
    <citation type="journal article" date="2018" name="Elife">
        <title>Firefly genomes illuminate parallel origins of bioluminescence in beetles.</title>
        <authorList>
            <person name="Fallon T.R."/>
            <person name="Lower S.E."/>
            <person name="Chang C.H."/>
            <person name="Bessho-Uehara M."/>
            <person name="Martin G.J."/>
            <person name="Bewick A.J."/>
            <person name="Behringer M."/>
            <person name="Debat H.J."/>
            <person name="Wong I."/>
            <person name="Day J.C."/>
            <person name="Suvorov A."/>
            <person name="Silva C.J."/>
            <person name="Stanger-Hall K.F."/>
            <person name="Hall D.W."/>
            <person name="Schmitz R.J."/>
            <person name="Nelson D.R."/>
            <person name="Lewis S.M."/>
            <person name="Shigenobu S."/>
            <person name="Bybee S.M."/>
            <person name="Larracuente A.M."/>
            <person name="Oba Y."/>
            <person name="Weng J.K."/>
        </authorList>
    </citation>
    <scope>NUCLEOTIDE SEQUENCE [LARGE SCALE GENOMIC DNA]</scope>
    <source>
        <strain evidence="5">1611_PpyrPB1</strain>
        <tissue evidence="5">Whole body</tissue>
    </source>
</reference>
<dbReference type="Pfam" id="PF05769">
    <property type="entry name" value="SIKE"/>
    <property type="match status" value="1"/>
</dbReference>
<dbReference type="EMBL" id="GEZM01038407">
    <property type="protein sequence ID" value="JAV81651.1"/>
    <property type="molecule type" value="Transcribed_RNA"/>
</dbReference>
<dbReference type="OrthoDB" id="21214at2759"/>
<dbReference type="PANTHER" id="PTHR12186:SF2">
    <property type="entry name" value="FGFR1 ONCOGENE PARTNER 2 HOMOLOG"/>
    <property type="match status" value="1"/>
</dbReference>
<evidence type="ECO:0000313" key="6">
    <source>
        <dbReference type="Proteomes" id="UP000327044"/>
    </source>
</evidence>
<evidence type="ECO:0000313" key="4">
    <source>
        <dbReference type="EMBL" id="JAV81651.1"/>
    </source>
</evidence>
<evidence type="ECO:0000313" key="5">
    <source>
        <dbReference type="EMBL" id="KAB0798871.1"/>
    </source>
</evidence>
<dbReference type="EMBL" id="VVIM01000005">
    <property type="protein sequence ID" value="KAB0798871.1"/>
    <property type="molecule type" value="Genomic_DNA"/>
</dbReference>
<gene>
    <name evidence="5" type="ORF">PPYR_06751</name>
</gene>
<dbReference type="AlphaFoldDB" id="A0A1Y1M7X1"/>
<proteinExistence type="inferred from homology"/>
<feature type="coiled-coil region" evidence="3">
    <location>
        <begin position="48"/>
        <end position="115"/>
    </location>
</feature>